<evidence type="ECO:0000313" key="3">
    <source>
        <dbReference type="EMBL" id="ABK46151.1"/>
    </source>
</evidence>
<organism evidence="3 4">
    <name type="scientific">Magnetococcus marinus (strain ATCC BAA-1437 / JCM 17883 / MC-1)</name>
    <dbReference type="NCBI Taxonomy" id="156889"/>
    <lineage>
        <taxon>Bacteria</taxon>
        <taxon>Pseudomonadati</taxon>
        <taxon>Pseudomonadota</taxon>
        <taxon>Magnetococcia</taxon>
        <taxon>Magnetococcales</taxon>
        <taxon>Magnetococcaceae</taxon>
        <taxon>Magnetococcus</taxon>
    </lineage>
</organism>
<sequence length="293" mass="32597" precursor="true">MMKRLVGLPLAMVLLLASGTAQAVYRKGCEVPLKDVQVCWEASTNNDGKITPFPEVHLLPITQKQAGQDGVLVDYTRTIYRQILPGRIAERLVQEWQPAYHLEEAVMLAQDNDWPVTLWIEPRILRNSGTATSGLVDWDAYLLGEKGELLRRMRIRVDSEPHQRKHDAEMATGMSAALINTGMFVKNPALALTAISTSTSMAKSSPPEAGYSLELMTELATRQVLFLTQNALEDLSAPPRPEEPNLFKTLFFHDQPPPNAPTASDPMPARASTMDHVKGWWQRNVVPAAQPRP</sequence>
<accession>A0LDV8</accession>
<dbReference type="Proteomes" id="UP000002586">
    <property type="component" value="Chromosome"/>
</dbReference>
<dbReference type="STRING" id="156889.Mmc1_3666"/>
<dbReference type="RefSeq" id="WP_011715204.1">
    <property type="nucleotide sequence ID" value="NC_008576.1"/>
</dbReference>
<dbReference type="AlphaFoldDB" id="A0LDV8"/>
<feature type="chain" id="PRO_5002626124" evidence="2">
    <location>
        <begin position="24"/>
        <end position="293"/>
    </location>
</feature>
<protein>
    <submittedName>
        <fullName evidence="3">Uncharacterized protein</fullName>
    </submittedName>
</protein>
<feature type="region of interest" description="Disordered" evidence="1">
    <location>
        <begin position="253"/>
        <end position="273"/>
    </location>
</feature>
<dbReference type="HOGENOM" id="CLU_949297_0_0_5"/>
<feature type="signal peptide" evidence="2">
    <location>
        <begin position="1"/>
        <end position="23"/>
    </location>
</feature>
<evidence type="ECO:0000256" key="2">
    <source>
        <dbReference type="SAM" id="SignalP"/>
    </source>
</evidence>
<evidence type="ECO:0000256" key="1">
    <source>
        <dbReference type="SAM" id="MobiDB-lite"/>
    </source>
</evidence>
<keyword evidence="4" id="KW-1185">Reference proteome</keyword>
<dbReference type="EMBL" id="CP000471">
    <property type="protein sequence ID" value="ABK46151.1"/>
    <property type="molecule type" value="Genomic_DNA"/>
</dbReference>
<keyword evidence="2" id="KW-0732">Signal</keyword>
<name>A0LDV8_MAGMM</name>
<gene>
    <name evidence="3" type="ordered locus">Mmc1_3666</name>
</gene>
<reference evidence="3 4" key="2">
    <citation type="journal article" date="2012" name="Int. J. Syst. Evol. Microbiol.">
        <title>Magnetococcus marinus gen. nov., sp. nov., a marine, magnetotactic bacterium that represents a novel lineage (Magnetococcaceae fam. nov.; Magnetococcales ord. nov.) at the base of the Alphaproteobacteria.</title>
        <authorList>
            <person name="Bazylinski D.A."/>
            <person name="Williams T.J."/>
            <person name="Lefevre C.T."/>
            <person name="Berg R.J."/>
            <person name="Zhang C.L."/>
            <person name="Bowser S.S."/>
            <person name="Dean A.J."/>
            <person name="Beveridge T.J."/>
        </authorList>
    </citation>
    <scope>NUCLEOTIDE SEQUENCE [LARGE SCALE GENOMIC DNA]</scope>
    <source>
        <strain evidence="4">ATCC BAA-1437 / JCM 17883 / MC-1</strain>
    </source>
</reference>
<proteinExistence type="predicted"/>
<evidence type="ECO:0000313" key="4">
    <source>
        <dbReference type="Proteomes" id="UP000002586"/>
    </source>
</evidence>
<reference evidence="4" key="1">
    <citation type="journal article" date="2009" name="Appl. Environ. Microbiol.">
        <title>Complete genome sequence of the chemolithoautotrophic marine magnetotactic coccus strain MC-1.</title>
        <authorList>
            <person name="Schubbe S."/>
            <person name="Williams T.J."/>
            <person name="Xie G."/>
            <person name="Kiss H.E."/>
            <person name="Brettin T.S."/>
            <person name="Martinez D."/>
            <person name="Ross C.A."/>
            <person name="Schuler D."/>
            <person name="Cox B.L."/>
            <person name="Nealson K.H."/>
            <person name="Bazylinski D.A."/>
        </authorList>
    </citation>
    <scope>NUCLEOTIDE SEQUENCE [LARGE SCALE GENOMIC DNA]</scope>
    <source>
        <strain evidence="4">ATCC BAA-1437 / JCM 17883 / MC-1</strain>
    </source>
</reference>
<dbReference type="OrthoDB" id="8478991at2"/>
<dbReference type="KEGG" id="mgm:Mmc1_3666"/>